<name>A0ABX1YDK8_9BACL</name>
<dbReference type="Pfam" id="PF13193">
    <property type="entry name" value="AMP-binding_C"/>
    <property type="match status" value="2"/>
</dbReference>
<dbReference type="PANTHER" id="PTHR45527">
    <property type="entry name" value="NONRIBOSOMAL PEPTIDE SYNTHETASE"/>
    <property type="match status" value="1"/>
</dbReference>
<evidence type="ECO:0000256" key="3">
    <source>
        <dbReference type="ARBA" id="ARBA00022737"/>
    </source>
</evidence>
<evidence type="ECO:0000259" key="7">
    <source>
        <dbReference type="PROSITE" id="PS50075"/>
    </source>
</evidence>
<comment type="caution">
    <text evidence="8">The sequence shown here is derived from an EMBL/GenBank/DDBJ whole genome shotgun (WGS) entry which is preliminary data.</text>
</comment>
<dbReference type="NCBIfam" id="TIGR01733">
    <property type="entry name" value="AA-adenyl-dom"/>
    <property type="match status" value="2"/>
</dbReference>
<dbReference type="InterPro" id="IPR045851">
    <property type="entry name" value="AMP-bd_C_sf"/>
</dbReference>
<comment type="similarity">
    <text evidence="2">Belongs to the ATP-dependent AMP-binding enzyme family.</text>
</comment>
<evidence type="ECO:0000313" key="8">
    <source>
        <dbReference type="EMBL" id="NOU78933.1"/>
    </source>
</evidence>
<dbReference type="InterPro" id="IPR025110">
    <property type="entry name" value="AMP-bd_C"/>
</dbReference>
<dbReference type="InterPro" id="IPR000873">
    <property type="entry name" value="AMP-dep_synth/lig_dom"/>
</dbReference>
<keyword evidence="9" id="KW-1185">Reference proteome</keyword>
<evidence type="ECO:0000313" key="9">
    <source>
        <dbReference type="Proteomes" id="UP000596857"/>
    </source>
</evidence>
<dbReference type="InterPro" id="IPR010071">
    <property type="entry name" value="AA_adenyl_dom"/>
</dbReference>
<proteinExistence type="inferred from homology"/>
<feature type="domain" description="Carrier" evidence="7">
    <location>
        <begin position="1592"/>
        <end position="1667"/>
    </location>
</feature>
<keyword evidence="3" id="KW-0677">Repeat</keyword>
<dbReference type="Pfam" id="PF00668">
    <property type="entry name" value="Condensation"/>
    <property type="match status" value="2"/>
</dbReference>
<evidence type="ECO:0000256" key="4">
    <source>
        <dbReference type="ARBA" id="ARBA00023194"/>
    </source>
</evidence>
<sequence>MSERESNMINVLLNEFSGSGSIHSINKSITDIFSMRVKEFPHKVAIDNYEQQYTYQEVDRLSDEIARQLVTRGITAGNIVGVFIKRSPLLIISQLAILKANATYVPLDPAYPEDRLKYMIRDSGLSLIIKDNSEIPGADKFEFLCYTPELKEGSDNEFVPANAGPRTPESSAYIIYTSGTTGLPKGVEITDKGIVRLVYNNDLYPISDEDVSMFSASVAFDASVLEIWSALLNGARLIVLPDKLPSLEEMSALMNIKKVSASFITTPLFHQLIAHFPESFDTVSKVWTGGDVISKSLLIRLFELYPNITVYNCYGPTENSVVTTIQIVNQTNVSSFDYSIPIGRPIPGTTTYILDEHLQPVPIGVKGELYTGGVGVAKGYVNNEHLTRQVFINDPFSTDGNSRLYKTGDIVRYTPNGQIEFFGREDNQVKIRGYRIEPGEVEMRLSQCSNVQLCVVKAVEDLKNEKSIVAYIVPQDPKDASEKAYRKELAESLPNFMLPSRFVLLDFFPLTPNGKIDRNNLPNPFNFIIDGSDKIDNLPLTNTSSYIVDLWKEVINVPFIKSDSNFFSLGGNSLHAAVIIGKIRKEKGLDILVQTLFENPVLYSFAESVEACSKIQVPPVLLESNCLSSAQERLLFLERMGFLTEGVYNIPVGFEISGPVDVHILKKSIERLIKRHEVLRAGFRMDGEQASLFYVSDIEDNLNVRDWSHLLPNEAEHLAQEEIMTTAAKPFDLQKGGLFRTSLLRVTPDRSIFTLVIHHIICDGWSLGLLLQEISELYNAYTQGIELRDEGQVLSFKNYVYYENLLKKESQLEKSQEFWENELKDLSEQYSLPLDSKRPSQESFKGSWIERRLDKELSWKIKEFAMLEEVTVHCVLLAAFNIMLAKYTGMEDQCIGTPYLNRVENEFQNIVGFFSNTVVIRNQVVGNLSYSEFIQEVQAKTKLVFKHAHIAFDDVVRIGGKSRSTAYNPIFQIVFSHQDFSNLKLDFRDTVCRMIGNTAMNSGTAKFDLSMFTSFDEDMLHLELEYATDIFSENTMETMIDRFIYLIETILSAPSAKISATSLLDERKQHQMLENYSGFKSEYPQDKSVASIFREVAAAHHNKTALLFANDTLTYAQLDVYSDALSFELSAQGVCRGDRVAISMDRSMEQIIAVLAILKSGASYVPIDYRYPDERMHFMIQDTRCRLAIVNEHSCSTIRKFGVSVLTVNMDSIRYLVATNEFATPLIEGEWGRDEAYVLYTSGSTGQPKAIMVPNRAIARLVLHTNYIPLTEDNTFLHMASMSFDAATFEIWAPLLNGWKLALYPDRIPDPEEFRNIIKEKRVTHCWLTTGLFNSIVDEDVSALEGVPFIFTGGEKISEEHVRRAVQANSAQEIINCYGPTENTTFTCTFSSKEWNTDEDTFPIGYPIANTYCYILDENRIPLPEGIVGDLYVAGDGLALGYLNRADLTEEVFVDSPFAPGKIMYKTGDKARYRRDGSIEYIGRADDQVKIRGFRIELKEIEKVLSAVPGIASSAVIVRDTRLLAYYTSSTAEGVSEYYVQRSLHERLPEYMVPLAFMQLEKLPLNVNGKVDRKQLPEMNFGHNDLRKRPEHTYTSTELIVCEICQDILDVAKVEISDDFFALGGHSLLLYKLVARLNQKFEIKMGLAEVYKNSTLLGISEAIVNHSANRHLLPYAGKRKPAGADHGELSFSQQRLWLFEQLNPDQRIFNMPIKLEFKGRLNVKVLEETINVLLSRHQSLRTNFQAEEGKVTQRVRSSRVCQLPVVHLRTTEEAELLVAEEIQKPFNLETDSLIRHQLLSILEKNHILLITMHHIISDGWSFEIYLKEFSLIYESIVTKTEYSLPELQYNYLDFVQFEKERMVSSEFKNDMEELSAILEDLPSSTLLPSDYARTEQKQFKAKRTSLEIEPGTIEAIRGVAKRHGASLNMTVLAVFHALIYRMTAQEKIVTGSPMTNREGSEFENVMGFFVNNLVNVTDIRDDMSFDELLSQVRNRSLQMYRLGYIPFEYILDFSKKERRVDQTPIFQMMFNWLDNKIEKLDLGSLHADIYWDALPGSKFDLTLYALEVDSRLKLDLVYDSGLFKKERMELLLRDFESLLAEFAVSPGRTIIDPQLISSHDSALPNSLERLEYRPSGTVLDRFKCNTERNPYKAAICYGTERLHYLDLDVRSSSRMKRLAEAGFKKGDIIPIFAERNPELIITILAILKLGCCFSIIDAGYTCERVRMLLEVIKCTRLVHIIKEDPNDLIQSLSADSGELFILDCSANVPYAVMPENNVSEGPSAVNPDMPMYICFTSGSSGVPKAVASSHASVFQSLEWFIEHFEVQENDRFANLAGVSHDPLIRDIFVPLCANAELFIPTANLLDKPAKIGNWMFDSQVTIIAHTPPSLAEILSISWENRSHVLDQLRLVCFTGESLRRSHVVSFAEIAPQAKVVNFYGATEAPQVRSFLEVDESVLTGKNVIPVGKGIRDTQLLILNKSNKMCGVGELGEICIRTPYLSLGYLGEKETTDQVFQKEPGSGDRYMLYKTGDYGRYMPTGYIEFGGRKDRQIKVRGYRVELDEIEQTLSRMPGVQLAAVKTQKMDDANEQIVAFYIPSTENSISFKEMREYLLKTLPQYMIPVGIDLIYEMPRTRSGKIDYRSLVFGGRLPSLQTTIQPTTEVQLLLFNVFSKVLNVENIGVNDNFFDIGGNSLLGFQIIAEINRLLYLTLGLKEIFLFPTIETLADNIESILLEDEMEHSLV</sequence>
<evidence type="ECO:0000256" key="2">
    <source>
        <dbReference type="ARBA" id="ARBA00006432"/>
    </source>
</evidence>
<dbReference type="Gene3D" id="3.40.50.980">
    <property type="match status" value="4"/>
</dbReference>
<dbReference type="Proteomes" id="UP000596857">
    <property type="component" value="Unassembled WGS sequence"/>
</dbReference>
<dbReference type="InterPro" id="IPR042099">
    <property type="entry name" value="ANL_N_sf"/>
</dbReference>
<feature type="coiled-coil region" evidence="6">
    <location>
        <begin position="802"/>
        <end position="829"/>
    </location>
</feature>
<dbReference type="InterPro" id="IPR020845">
    <property type="entry name" value="AMP-binding_CS"/>
</dbReference>
<evidence type="ECO:0000256" key="5">
    <source>
        <dbReference type="ARBA" id="ARBA00023268"/>
    </source>
</evidence>
<dbReference type="SUPFAM" id="SSF52777">
    <property type="entry name" value="CoA-dependent acyltransferases"/>
    <property type="match status" value="4"/>
</dbReference>
<dbReference type="Gene3D" id="2.30.38.10">
    <property type="entry name" value="Luciferase, Domain 3"/>
    <property type="match status" value="2"/>
</dbReference>
<dbReference type="Gene3D" id="3.40.50.12780">
    <property type="entry name" value="N-terminal domain of ligase-like"/>
    <property type="match status" value="1"/>
</dbReference>
<dbReference type="CDD" id="cd19531">
    <property type="entry name" value="LCL_NRPS-like"/>
    <property type="match status" value="2"/>
</dbReference>
<dbReference type="PROSITE" id="PS50075">
    <property type="entry name" value="CARRIER"/>
    <property type="match status" value="3"/>
</dbReference>
<reference evidence="8 9" key="1">
    <citation type="submission" date="2019-10" db="EMBL/GenBank/DDBJ databases">
        <title>Description of Paenibacillus terricola sp. nov.</title>
        <authorList>
            <person name="Carlier A."/>
            <person name="Qi S."/>
        </authorList>
    </citation>
    <scope>NUCLEOTIDE SEQUENCE [LARGE SCALE GENOMIC DNA]</scope>
    <source>
        <strain evidence="8 9">LMG 31459</strain>
    </source>
</reference>
<keyword evidence="6" id="KW-0175">Coiled coil</keyword>
<organism evidence="8 9">
    <name type="scientific">Paenibacillus phytohabitans</name>
    <dbReference type="NCBI Taxonomy" id="2654978"/>
    <lineage>
        <taxon>Bacteria</taxon>
        <taxon>Bacillati</taxon>
        <taxon>Bacillota</taxon>
        <taxon>Bacilli</taxon>
        <taxon>Bacillales</taxon>
        <taxon>Paenibacillaceae</taxon>
        <taxon>Paenibacillus</taxon>
    </lineage>
</organism>
<comment type="cofactor">
    <cofactor evidence="1">
        <name>pantetheine 4'-phosphate</name>
        <dbReference type="ChEBI" id="CHEBI:47942"/>
    </cofactor>
</comment>
<dbReference type="InterPro" id="IPR001242">
    <property type="entry name" value="Condensation_dom"/>
</dbReference>
<dbReference type="InterPro" id="IPR036736">
    <property type="entry name" value="ACP-like_sf"/>
</dbReference>
<dbReference type="PANTHER" id="PTHR45527:SF1">
    <property type="entry name" value="FATTY ACID SYNTHASE"/>
    <property type="match status" value="1"/>
</dbReference>
<dbReference type="PROSITE" id="PS00455">
    <property type="entry name" value="AMP_BINDING"/>
    <property type="match status" value="3"/>
</dbReference>
<dbReference type="CDD" id="cd12117">
    <property type="entry name" value="A_NRPS_Srf_like"/>
    <property type="match status" value="2"/>
</dbReference>
<evidence type="ECO:0000256" key="6">
    <source>
        <dbReference type="SAM" id="Coils"/>
    </source>
</evidence>
<gene>
    <name evidence="8" type="ORF">GC101_08540</name>
</gene>
<dbReference type="Gene3D" id="3.30.559.10">
    <property type="entry name" value="Chloramphenicol acetyltransferase-like domain"/>
    <property type="match status" value="2"/>
</dbReference>
<dbReference type="InterPro" id="IPR023213">
    <property type="entry name" value="CAT-like_dom_sf"/>
</dbReference>
<dbReference type="Gene3D" id="3.30.300.30">
    <property type="match status" value="3"/>
</dbReference>
<dbReference type="RefSeq" id="WP_171716875.1">
    <property type="nucleotide sequence ID" value="NZ_WHOB01000021.1"/>
</dbReference>
<keyword evidence="5" id="KW-0511">Multifunctional enzyme</keyword>
<dbReference type="Pfam" id="PF00501">
    <property type="entry name" value="AMP-binding"/>
    <property type="match status" value="3"/>
</dbReference>
<dbReference type="Pfam" id="PF00550">
    <property type="entry name" value="PP-binding"/>
    <property type="match status" value="3"/>
</dbReference>
<dbReference type="Gene3D" id="3.30.559.30">
    <property type="entry name" value="Nonribosomal peptide synthetase, condensation domain"/>
    <property type="match status" value="2"/>
</dbReference>
<dbReference type="InterPro" id="IPR009081">
    <property type="entry name" value="PP-bd_ACP"/>
</dbReference>
<feature type="domain" description="Carrier" evidence="7">
    <location>
        <begin position="2658"/>
        <end position="2733"/>
    </location>
</feature>
<dbReference type="SUPFAM" id="SSF47336">
    <property type="entry name" value="ACP-like"/>
    <property type="match status" value="3"/>
</dbReference>
<keyword evidence="4" id="KW-0045">Antibiotic biosynthesis</keyword>
<dbReference type="SUPFAM" id="SSF56801">
    <property type="entry name" value="Acetyl-CoA synthetase-like"/>
    <property type="match status" value="3"/>
</dbReference>
<dbReference type="NCBIfam" id="NF003417">
    <property type="entry name" value="PRK04813.1"/>
    <property type="match status" value="3"/>
</dbReference>
<protein>
    <submittedName>
        <fullName evidence="8">Amino acid adenylation domain-containing protein</fullName>
    </submittedName>
</protein>
<evidence type="ECO:0000256" key="1">
    <source>
        <dbReference type="ARBA" id="ARBA00001957"/>
    </source>
</evidence>
<feature type="domain" description="Carrier" evidence="7">
    <location>
        <begin position="538"/>
        <end position="613"/>
    </location>
</feature>
<accession>A0ABX1YDK8</accession>
<dbReference type="EMBL" id="WHOB01000021">
    <property type="protein sequence ID" value="NOU78933.1"/>
    <property type="molecule type" value="Genomic_DNA"/>
</dbReference>
<dbReference type="CDD" id="cd05930">
    <property type="entry name" value="A_NRPS"/>
    <property type="match status" value="1"/>
</dbReference>
<dbReference type="Gene3D" id="1.10.1200.10">
    <property type="entry name" value="ACP-like"/>
    <property type="match status" value="3"/>
</dbReference>